<name>A0ABR3LG73_9TELE</name>
<comment type="caution">
    <text evidence="2">The sequence shown here is derived from an EMBL/GenBank/DDBJ whole genome shotgun (WGS) entry which is preliminary data.</text>
</comment>
<protein>
    <submittedName>
        <fullName evidence="2">Uncharacterized protein</fullName>
    </submittedName>
</protein>
<organism evidence="2 3">
    <name type="scientific">Cirrhinus molitorella</name>
    <name type="common">mud carp</name>
    <dbReference type="NCBI Taxonomy" id="172907"/>
    <lineage>
        <taxon>Eukaryota</taxon>
        <taxon>Metazoa</taxon>
        <taxon>Chordata</taxon>
        <taxon>Craniata</taxon>
        <taxon>Vertebrata</taxon>
        <taxon>Euteleostomi</taxon>
        <taxon>Actinopterygii</taxon>
        <taxon>Neopterygii</taxon>
        <taxon>Teleostei</taxon>
        <taxon>Ostariophysi</taxon>
        <taxon>Cypriniformes</taxon>
        <taxon>Cyprinidae</taxon>
        <taxon>Labeoninae</taxon>
        <taxon>Labeonini</taxon>
        <taxon>Cirrhinus</taxon>
    </lineage>
</organism>
<evidence type="ECO:0000313" key="3">
    <source>
        <dbReference type="Proteomes" id="UP001558613"/>
    </source>
</evidence>
<proteinExistence type="predicted"/>
<gene>
    <name evidence="2" type="ORF">QQF64_019666</name>
</gene>
<evidence type="ECO:0000256" key="1">
    <source>
        <dbReference type="SAM" id="MobiDB-lite"/>
    </source>
</evidence>
<evidence type="ECO:0000313" key="2">
    <source>
        <dbReference type="EMBL" id="KAL1251870.1"/>
    </source>
</evidence>
<dbReference type="Proteomes" id="UP001558613">
    <property type="component" value="Unassembled WGS sequence"/>
</dbReference>
<dbReference type="EMBL" id="JAYMGO010000022">
    <property type="protein sequence ID" value="KAL1251870.1"/>
    <property type="molecule type" value="Genomic_DNA"/>
</dbReference>
<keyword evidence="3" id="KW-1185">Reference proteome</keyword>
<sequence length="89" mass="9922">MPNTTTASHCHLTNGDHPHLTENETPMAVPNLNSRATAGIEHRSVNTHLNTTGRNPVTIHENPWEPWNQQSSSDKGVWEANGCFKVWPD</sequence>
<feature type="region of interest" description="Disordered" evidence="1">
    <location>
        <begin position="1"/>
        <end position="27"/>
    </location>
</feature>
<accession>A0ABR3LG73</accession>
<reference evidence="2 3" key="1">
    <citation type="submission" date="2023-09" db="EMBL/GenBank/DDBJ databases">
        <authorList>
            <person name="Wang M."/>
        </authorList>
    </citation>
    <scope>NUCLEOTIDE SEQUENCE [LARGE SCALE GENOMIC DNA]</scope>
    <source>
        <strain evidence="2">GT-2023</strain>
        <tissue evidence="2">Liver</tissue>
    </source>
</reference>